<evidence type="ECO:0000313" key="2">
    <source>
        <dbReference type="EMBL" id="TLU67355.1"/>
    </source>
</evidence>
<dbReference type="RefSeq" id="WP_138318637.1">
    <property type="nucleotide sequence ID" value="NZ_VCBC01000003.1"/>
</dbReference>
<gene>
    <name evidence="2" type="ORF">FE810_03480</name>
</gene>
<dbReference type="InterPro" id="IPR029044">
    <property type="entry name" value="Nucleotide-diphossugar_trans"/>
</dbReference>
<organism evidence="2 3">
    <name type="scientific">Thalassotalea litorea</name>
    <dbReference type="NCBI Taxonomy" id="2020715"/>
    <lineage>
        <taxon>Bacteria</taxon>
        <taxon>Pseudomonadati</taxon>
        <taxon>Pseudomonadota</taxon>
        <taxon>Gammaproteobacteria</taxon>
        <taxon>Alteromonadales</taxon>
        <taxon>Colwelliaceae</taxon>
        <taxon>Thalassotalea</taxon>
    </lineage>
</organism>
<dbReference type="OrthoDB" id="9802649at2"/>
<evidence type="ECO:0000259" key="1">
    <source>
        <dbReference type="Pfam" id="PF00535"/>
    </source>
</evidence>
<dbReference type="EMBL" id="VCBC01000003">
    <property type="protein sequence ID" value="TLU67355.1"/>
    <property type="molecule type" value="Genomic_DNA"/>
</dbReference>
<dbReference type="Gene3D" id="3.90.550.10">
    <property type="entry name" value="Spore Coat Polysaccharide Biosynthesis Protein SpsA, Chain A"/>
    <property type="match status" value="1"/>
</dbReference>
<proteinExistence type="predicted"/>
<dbReference type="PANTHER" id="PTHR22916:SF3">
    <property type="entry name" value="UDP-GLCNAC:BETAGAL BETA-1,3-N-ACETYLGLUCOSAMINYLTRANSFERASE-LIKE PROTEIN 1"/>
    <property type="match status" value="1"/>
</dbReference>
<sequence length="316" mass="36236">MNNKQTQPLVSVIIPVYNGEQYLPRTVSSILEQEYINIELIFVNDGSSDESATLLESFKQQDPRVKVFHQENAGVGAARNFAVSKASGELIAFCDQDDLWHPQKLAKQVPLFANPKVGLAYCGALSEYTERQGMHTPTFEDKYRGDVFEHLIRINMLTCCTAVMRKSLFDYVGGFDADKELMGVDDWHLWLKVSLFSEFDYVEEHLATHVFHGANYSQNDSAMYIAELVCLDKIKNYLIELKLDKDIPWSKIKFASSIRYGKSFVYCGLYKLAGDTFIQADRWVSSPKYRWVGRLLKVVPDILLRFGQQSRRLLTR</sequence>
<dbReference type="Pfam" id="PF00535">
    <property type="entry name" value="Glycos_transf_2"/>
    <property type="match status" value="1"/>
</dbReference>
<dbReference type="AlphaFoldDB" id="A0A5R9IP75"/>
<dbReference type="SUPFAM" id="SSF53448">
    <property type="entry name" value="Nucleotide-diphospho-sugar transferases"/>
    <property type="match status" value="1"/>
</dbReference>
<keyword evidence="2" id="KW-0808">Transferase</keyword>
<name>A0A5R9IP75_9GAMM</name>
<keyword evidence="3" id="KW-1185">Reference proteome</keyword>
<comment type="caution">
    <text evidence="2">The sequence shown here is derived from an EMBL/GenBank/DDBJ whole genome shotgun (WGS) entry which is preliminary data.</text>
</comment>
<dbReference type="Proteomes" id="UP000307790">
    <property type="component" value="Unassembled WGS sequence"/>
</dbReference>
<accession>A0A5R9IP75</accession>
<dbReference type="GO" id="GO:0016758">
    <property type="term" value="F:hexosyltransferase activity"/>
    <property type="evidence" value="ECO:0007669"/>
    <property type="project" value="UniProtKB-ARBA"/>
</dbReference>
<evidence type="ECO:0000313" key="3">
    <source>
        <dbReference type="Proteomes" id="UP000307790"/>
    </source>
</evidence>
<protein>
    <submittedName>
        <fullName evidence="2">Glycosyltransferase</fullName>
    </submittedName>
</protein>
<dbReference type="InterPro" id="IPR001173">
    <property type="entry name" value="Glyco_trans_2-like"/>
</dbReference>
<reference evidence="2 3" key="1">
    <citation type="submission" date="2019-05" db="EMBL/GenBank/DDBJ databases">
        <title>Genome sequences of Thalassotalea litorea 1K03283.</title>
        <authorList>
            <person name="Zhang D."/>
        </authorList>
    </citation>
    <scope>NUCLEOTIDE SEQUENCE [LARGE SCALE GENOMIC DNA]</scope>
    <source>
        <strain evidence="2 3">MCCC 1K03283</strain>
    </source>
</reference>
<feature type="domain" description="Glycosyltransferase 2-like" evidence="1">
    <location>
        <begin position="11"/>
        <end position="170"/>
    </location>
</feature>
<dbReference type="PANTHER" id="PTHR22916">
    <property type="entry name" value="GLYCOSYLTRANSFERASE"/>
    <property type="match status" value="1"/>
</dbReference>